<accession>A0ABT4XUX5</accession>
<dbReference type="RefSeq" id="WP_271433126.1">
    <property type="nucleotide sequence ID" value="NZ_JAQIOY010000004.1"/>
</dbReference>
<evidence type="ECO:0000256" key="1">
    <source>
        <dbReference type="ARBA" id="ARBA00011063"/>
    </source>
</evidence>
<dbReference type="InterPro" id="IPR017867">
    <property type="entry name" value="Tyr_phospatase_low_mol_wt"/>
</dbReference>
<protein>
    <recommendedName>
        <fullName evidence="2">protein-tyrosine-phosphatase</fullName>
        <ecNumber evidence="2">3.1.3.48</ecNumber>
    </recommendedName>
</protein>
<dbReference type="InterPro" id="IPR050438">
    <property type="entry name" value="LMW_PTPase"/>
</dbReference>
<dbReference type="SMART" id="SM00226">
    <property type="entry name" value="LMWPc"/>
    <property type="match status" value="1"/>
</dbReference>
<dbReference type="CDD" id="cd16343">
    <property type="entry name" value="LMWPTP"/>
    <property type="match status" value="1"/>
</dbReference>
<dbReference type="InterPro" id="IPR023485">
    <property type="entry name" value="Ptyr_pPase"/>
</dbReference>
<keyword evidence="7" id="KW-1185">Reference proteome</keyword>
<sequence>MTQRILFVCLGNICRSPTAEGVVRTMAVRRGIDVVLDSAGTASWHVGKPPYAPMQEAAEQYGYDLSSLRARQVRPQDFESFDKIIAMDTENMSDLQSLAGSKGAPVVLFTDYAPDLGMDHVPDPYFTRDFDGALRLIESCAQGLLDELEGGQ</sequence>
<reference evidence="6 7" key="1">
    <citation type="submission" date="2023-01" db="EMBL/GenBank/DDBJ databases">
        <title>Thalassococcus onchidii sp. nov., isolated from a marine invertebrate from the South China Sea.</title>
        <authorList>
            <person name="Xu S."/>
            <person name="Liu Z."/>
            <person name="Xu Y."/>
        </authorList>
    </citation>
    <scope>NUCLEOTIDE SEQUENCE [LARGE SCALE GENOMIC DNA]</scope>
    <source>
        <strain evidence="6 7">KCTC 32084</strain>
    </source>
</reference>
<dbReference type="PANTHER" id="PTHR11717">
    <property type="entry name" value="LOW MOLECULAR WEIGHT PROTEIN TYROSINE PHOSPHATASE"/>
    <property type="match status" value="1"/>
</dbReference>
<keyword evidence="4" id="KW-0904">Protein phosphatase</keyword>
<dbReference type="Proteomes" id="UP001210720">
    <property type="component" value="Unassembled WGS sequence"/>
</dbReference>
<proteinExistence type="inferred from homology"/>
<evidence type="ECO:0000259" key="5">
    <source>
        <dbReference type="SMART" id="SM00226"/>
    </source>
</evidence>
<dbReference type="PRINTS" id="PR00719">
    <property type="entry name" value="LMWPTPASE"/>
</dbReference>
<evidence type="ECO:0000256" key="2">
    <source>
        <dbReference type="ARBA" id="ARBA00013064"/>
    </source>
</evidence>
<dbReference type="EC" id="3.1.3.48" evidence="2"/>
<dbReference type="Pfam" id="PF01451">
    <property type="entry name" value="LMWPc"/>
    <property type="match status" value="1"/>
</dbReference>
<evidence type="ECO:0000313" key="7">
    <source>
        <dbReference type="Proteomes" id="UP001210720"/>
    </source>
</evidence>
<comment type="caution">
    <text evidence="6">The sequence shown here is derived from an EMBL/GenBank/DDBJ whole genome shotgun (WGS) entry which is preliminary data.</text>
</comment>
<comment type="similarity">
    <text evidence="1">Belongs to the low molecular weight phosphotyrosine protein phosphatase family.</text>
</comment>
<evidence type="ECO:0000313" key="6">
    <source>
        <dbReference type="EMBL" id="MDA7425770.1"/>
    </source>
</evidence>
<dbReference type="Gene3D" id="3.40.50.2300">
    <property type="match status" value="1"/>
</dbReference>
<evidence type="ECO:0000256" key="4">
    <source>
        <dbReference type="ARBA" id="ARBA00022912"/>
    </source>
</evidence>
<feature type="domain" description="Phosphotyrosine protein phosphatase I" evidence="5">
    <location>
        <begin position="3"/>
        <end position="147"/>
    </location>
</feature>
<dbReference type="PANTHER" id="PTHR11717:SF7">
    <property type="entry name" value="LOW MOLECULAR WEIGHT PHOSPHOTYROSINE PROTEIN PHOSPHATASE"/>
    <property type="match status" value="1"/>
</dbReference>
<gene>
    <name evidence="6" type="ORF">PFY00_13640</name>
</gene>
<keyword evidence="3" id="KW-0378">Hydrolase</keyword>
<dbReference type="EMBL" id="JAQIOY010000004">
    <property type="protein sequence ID" value="MDA7425770.1"/>
    <property type="molecule type" value="Genomic_DNA"/>
</dbReference>
<dbReference type="SUPFAM" id="SSF52788">
    <property type="entry name" value="Phosphotyrosine protein phosphatases I"/>
    <property type="match status" value="1"/>
</dbReference>
<organism evidence="6 7">
    <name type="scientific">Thalassococcus lentus</name>
    <dbReference type="NCBI Taxonomy" id="1210524"/>
    <lineage>
        <taxon>Bacteria</taxon>
        <taxon>Pseudomonadati</taxon>
        <taxon>Pseudomonadota</taxon>
        <taxon>Alphaproteobacteria</taxon>
        <taxon>Rhodobacterales</taxon>
        <taxon>Roseobacteraceae</taxon>
        <taxon>Thalassococcus</taxon>
    </lineage>
</organism>
<name>A0ABT4XUX5_9RHOB</name>
<evidence type="ECO:0000256" key="3">
    <source>
        <dbReference type="ARBA" id="ARBA00022801"/>
    </source>
</evidence>
<dbReference type="InterPro" id="IPR036196">
    <property type="entry name" value="Ptyr_pPase_sf"/>
</dbReference>